<dbReference type="PROSITE" id="PS50110">
    <property type="entry name" value="RESPONSE_REGULATORY"/>
    <property type="match status" value="1"/>
</dbReference>
<dbReference type="InterPro" id="IPR001867">
    <property type="entry name" value="OmpR/PhoB-type_DNA-bd"/>
</dbReference>
<feature type="modified residue" description="4-aspartylphosphate" evidence="6">
    <location>
        <position position="55"/>
    </location>
</feature>
<evidence type="ECO:0000256" key="2">
    <source>
        <dbReference type="ARBA" id="ARBA00023012"/>
    </source>
</evidence>
<dbReference type="SUPFAM" id="SSF46894">
    <property type="entry name" value="C-terminal effector domain of the bipartite response regulators"/>
    <property type="match status" value="1"/>
</dbReference>
<name>A0A0B6X1B7_9BACT</name>
<evidence type="ECO:0000256" key="3">
    <source>
        <dbReference type="ARBA" id="ARBA00023015"/>
    </source>
</evidence>
<evidence type="ECO:0000256" key="5">
    <source>
        <dbReference type="ARBA" id="ARBA00023163"/>
    </source>
</evidence>
<feature type="DNA-binding region" description="OmpR/PhoB-type" evidence="7">
    <location>
        <begin position="131"/>
        <end position="230"/>
    </location>
</feature>
<dbReference type="SUPFAM" id="SSF52172">
    <property type="entry name" value="CheY-like"/>
    <property type="match status" value="1"/>
</dbReference>
<dbReference type="PROSITE" id="PS51755">
    <property type="entry name" value="OMPR_PHOB"/>
    <property type="match status" value="1"/>
</dbReference>
<dbReference type="Gene3D" id="3.40.50.2300">
    <property type="match status" value="1"/>
</dbReference>
<organism evidence="10 11">
    <name type="scientific">Pyrinomonas methylaliphatogenes</name>
    <dbReference type="NCBI Taxonomy" id="454194"/>
    <lineage>
        <taxon>Bacteria</taxon>
        <taxon>Pseudomonadati</taxon>
        <taxon>Acidobacteriota</taxon>
        <taxon>Blastocatellia</taxon>
        <taxon>Blastocatellales</taxon>
        <taxon>Pyrinomonadaceae</taxon>
        <taxon>Pyrinomonas</taxon>
    </lineage>
</organism>
<dbReference type="Pfam" id="PF00072">
    <property type="entry name" value="Response_reg"/>
    <property type="match status" value="1"/>
</dbReference>
<accession>A0A0B6X1B7</accession>
<dbReference type="Pfam" id="PF00486">
    <property type="entry name" value="Trans_reg_C"/>
    <property type="match status" value="1"/>
</dbReference>
<keyword evidence="5" id="KW-0804">Transcription</keyword>
<dbReference type="GO" id="GO:0032993">
    <property type="term" value="C:protein-DNA complex"/>
    <property type="evidence" value="ECO:0007669"/>
    <property type="project" value="TreeGrafter"/>
</dbReference>
<dbReference type="FunFam" id="3.40.50.2300:FF:000001">
    <property type="entry name" value="DNA-binding response regulator PhoB"/>
    <property type="match status" value="1"/>
</dbReference>
<dbReference type="GO" id="GO:0005829">
    <property type="term" value="C:cytosol"/>
    <property type="evidence" value="ECO:0007669"/>
    <property type="project" value="TreeGrafter"/>
</dbReference>
<gene>
    <name evidence="10" type="ORF">PYK22_02172</name>
</gene>
<dbReference type="CDD" id="cd00383">
    <property type="entry name" value="trans_reg_C"/>
    <property type="match status" value="1"/>
</dbReference>
<keyword evidence="2" id="KW-0902">Two-component regulatory system</keyword>
<evidence type="ECO:0000256" key="7">
    <source>
        <dbReference type="PROSITE-ProRule" id="PRU01091"/>
    </source>
</evidence>
<dbReference type="SMART" id="SM00862">
    <property type="entry name" value="Trans_reg_C"/>
    <property type="match status" value="1"/>
</dbReference>
<keyword evidence="3" id="KW-0805">Transcription regulation</keyword>
<dbReference type="AlphaFoldDB" id="A0A0B6X1B7"/>
<evidence type="ECO:0000256" key="1">
    <source>
        <dbReference type="ARBA" id="ARBA00022553"/>
    </source>
</evidence>
<dbReference type="PANTHER" id="PTHR48111:SF50">
    <property type="entry name" value="KDP OPERON TRANSCRIPTIONAL REGULATORY PROTEIN KDPE"/>
    <property type="match status" value="1"/>
</dbReference>
<dbReference type="GO" id="GO:0000156">
    <property type="term" value="F:phosphorelay response regulator activity"/>
    <property type="evidence" value="ECO:0007669"/>
    <property type="project" value="TreeGrafter"/>
</dbReference>
<dbReference type="GO" id="GO:0000976">
    <property type="term" value="F:transcription cis-regulatory region binding"/>
    <property type="evidence" value="ECO:0007669"/>
    <property type="project" value="TreeGrafter"/>
</dbReference>
<dbReference type="Gene3D" id="6.10.250.690">
    <property type="match status" value="1"/>
</dbReference>
<feature type="domain" description="OmpR/PhoB-type" evidence="9">
    <location>
        <begin position="131"/>
        <end position="230"/>
    </location>
</feature>
<evidence type="ECO:0000259" key="9">
    <source>
        <dbReference type="PROSITE" id="PS51755"/>
    </source>
</evidence>
<dbReference type="InterPro" id="IPR039420">
    <property type="entry name" value="WalR-like"/>
</dbReference>
<dbReference type="InterPro" id="IPR036388">
    <property type="entry name" value="WH-like_DNA-bd_sf"/>
</dbReference>
<dbReference type="GO" id="GO:0006355">
    <property type="term" value="P:regulation of DNA-templated transcription"/>
    <property type="evidence" value="ECO:0007669"/>
    <property type="project" value="InterPro"/>
</dbReference>
<dbReference type="Gene3D" id="1.10.10.10">
    <property type="entry name" value="Winged helix-like DNA-binding domain superfamily/Winged helix DNA-binding domain"/>
    <property type="match status" value="1"/>
</dbReference>
<evidence type="ECO:0000256" key="4">
    <source>
        <dbReference type="ARBA" id="ARBA00023125"/>
    </source>
</evidence>
<proteinExistence type="predicted"/>
<evidence type="ECO:0000256" key="6">
    <source>
        <dbReference type="PROSITE-ProRule" id="PRU00169"/>
    </source>
</evidence>
<dbReference type="Proteomes" id="UP000031518">
    <property type="component" value="Unassembled WGS sequence"/>
</dbReference>
<dbReference type="OrthoDB" id="9790454at2"/>
<dbReference type="CDD" id="cd17574">
    <property type="entry name" value="REC_OmpR"/>
    <property type="match status" value="1"/>
</dbReference>
<evidence type="ECO:0000313" key="10">
    <source>
        <dbReference type="EMBL" id="CDM66160.1"/>
    </source>
</evidence>
<reference evidence="10 11" key="1">
    <citation type="submission" date="2013-12" db="EMBL/GenBank/DDBJ databases">
        <authorList>
            <person name="Stott M."/>
        </authorList>
    </citation>
    <scope>NUCLEOTIDE SEQUENCE [LARGE SCALE GENOMIC DNA]</scope>
    <source>
        <strain evidence="10 11">K22</strain>
    </source>
</reference>
<reference evidence="10 11" key="2">
    <citation type="submission" date="2015-01" db="EMBL/GenBank/DDBJ databases">
        <title>Complete genome sequence of Pyrinomonas methylaliphatogenes type strain K22T.</title>
        <authorList>
            <person name="Lee K.C.Y."/>
            <person name="Power J.F."/>
            <person name="Dunfield P.F."/>
            <person name="Morgan X.C."/>
            <person name="Huttenhower C."/>
            <person name="Stott M.B."/>
        </authorList>
    </citation>
    <scope>NUCLEOTIDE SEQUENCE [LARGE SCALE GENOMIC DNA]</scope>
    <source>
        <strain evidence="10 11">K22</strain>
    </source>
</reference>
<dbReference type="PANTHER" id="PTHR48111">
    <property type="entry name" value="REGULATOR OF RPOS"/>
    <property type="match status" value="1"/>
</dbReference>
<keyword evidence="11" id="KW-1185">Reference proteome</keyword>
<dbReference type="InterPro" id="IPR001789">
    <property type="entry name" value="Sig_transdc_resp-reg_receiver"/>
</dbReference>
<dbReference type="STRING" id="454194.PYK22_02172"/>
<dbReference type="RefSeq" id="WP_041977107.1">
    <property type="nucleotide sequence ID" value="NZ_CBXV010000007.1"/>
</dbReference>
<keyword evidence="1 6" id="KW-0597">Phosphoprotein</keyword>
<evidence type="ECO:0000313" key="11">
    <source>
        <dbReference type="Proteomes" id="UP000031518"/>
    </source>
</evidence>
<dbReference type="EMBL" id="CBXV010000007">
    <property type="protein sequence ID" value="CDM66160.1"/>
    <property type="molecule type" value="Genomic_DNA"/>
</dbReference>
<evidence type="ECO:0000259" key="8">
    <source>
        <dbReference type="PROSITE" id="PS50110"/>
    </source>
</evidence>
<dbReference type="InterPro" id="IPR016032">
    <property type="entry name" value="Sig_transdc_resp-reg_C-effctor"/>
</dbReference>
<sequence>MERRPRILVVDDEQQIIRVLRTSLATHGYEVRTATDGLSALEIFKEWTPDLVLTDLMMPGINGLELCRRLRAISQVPILILSVKGEERAKVEALDIGADDYITKPFGCAELLARVRAALRRAAMPAIGDSIKVLEAGDFRVDLETRTVLACGRVVRLTPKEFDLLTFFMRNAGKVLTHRKLLSAVWGGSYTEQPEYLRVFIGNLRKKIEPDPSNPRYILTEHWVGYRFNPQGE</sequence>
<dbReference type="InterPro" id="IPR011006">
    <property type="entry name" value="CheY-like_superfamily"/>
</dbReference>
<dbReference type="SMART" id="SM00448">
    <property type="entry name" value="REC"/>
    <property type="match status" value="1"/>
</dbReference>
<feature type="domain" description="Response regulatory" evidence="8">
    <location>
        <begin position="6"/>
        <end position="119"/>
    </location>
</feature>
<keyword evidence="4 7" id="KW-0238">DNA-binding</keyword>
<protein>
    <submittedName>
        <fullName evidence="10">Response regulator with CheY-like receiver domain and winged-helix DNA-binding domain</fullName>
    </submittedName>
</protein>